<keyword evidence="2 6" id="KW-0812">Transmembrane</keyword>
<dbReference type="InterPro" id="IPR025969">
    <property type="entry name" value="ABA_GPCR_dom"/>
</dbReference>
<feature type="domain" description="Abscisic acid G-protein coupled receptor-like" evidence="7">
    <location>
        <begin position="325"/>
        <end position="502"/>
    </location>
</feature>
<feature type="domain" description="Golgi pH regulator conserved" evidence="8">
    <location>
        <begin position="191"/>
        <end position="262"/>
    </location>
</feature>
<dbReference type="Pfam" id="PF12430">
    <property type="entry name" value="ABA_GPCR"/>
    <property type="match status" value="1"/>
</dbReference>
<accession>A0AAN6GJZ6</accession>
<comment type="caution">
    <text evidence="9">The sequence shown here is derived from an EMBL/GenBank/DDBJ whole genome shotgun (WGS) entry which is preliminary data.</text>
</comment>
<dbReference type="InterPro" id="IPR015672">
    <property type="entry name" value="GPHR/GTG"/>
</dbReference>
<protein>
    <recommendedName>
        <fullName evidence="11">Abscisic acid G-protein coupled receptor-like domain-containing protein</fullName>
    </recommendedName>
</protein>
<keyword evidence="10" id="KW-1185">Reference proteome</keyword>
<comment type="subcellular location">
    <subcellularLocation>
        <location evidence="1">Membrane</location>
        <topology evidence="1">Multi-pass membrane protein</topology>
    </subcellularLocation>
</comment>
<feature type="transmembrane region" description="Helical" evidence="6">
    <location>
        <begin position="388"/>
        <end position="406"/>
    </location>
</feature>
<evidence type="ECO:0000259" key="8">
    <source>
        <dbReference type="Pfam" id="PF12537"/>
    </source>
</evidence>
<dbReference type="EMBL" id="JAPDMQ010000049">
    <property type="protein sequence ID" value="KAK0538134.1"/>
    <property type="molecule type" value="Genomic_DNA"/>
</dbReference>
<evidence type="ECO:0000313" key="9">
    <source>
        <dbReference type="EMBL" id="KAK0538134.1"/>
    </source>
</evidence>
<evidence type="ECO:0000256" key="2">
    <source>
        <dbReference type="ARBA" id="ARBA00022692"/>
    </source>
</evidence>
<organism evidence="9 10">
    <name type="scientific">Tilletia horrida</name>
    <dbReference type="NCBI Taxonomy" id="155126"/>
    <lineage>
        <taxon>Eukaryota</taxon>
        <taxon>Fungi</taxon>
        <taxon>Dikarya</taxon>
        <taxon>Basidiomycota</taxon>
        <taxon>Ustilaginomycotina</taxon>
        <taxon>Exobasidiomycetes</taxon>
        <taxon>Tilletiales</taxon>
        <taxon>Tilletiaceae</taxon>
        <taxon>Tilletia</taxon>
    </lineage>
</organism>
<dbReference type="Pfam" id="PF12537">
    <property type="entry name" value="GPHR_N"/>
    <property type="match status" value="1"/>
</dbReference>
<keyword evidence="4 6" id="KW-0472">Membrane</keyword>
<keyword evidence="3 6" id="KW-1133">Transmembrane helix</keyword>
<feature type="region of interest" description="Disordered" evidence="5">
    <location>
        <begin position="61"/>
        <end position="80"/>
    </location>
</feature>
<dbReference type="PANTHER" id="PTHR15948">
    <property type="entry name" value="G-PROTEIN COUPLED RECEPTOR 89-RELATED"/>
    <property type="match status" value="1"/>
</dbReference>
<feature type="compositionally biased region" description="Gly residues" evidence="5">
    <location>
        <begin position="63"/>
        <end position="79"/>
    </location>
</feature>
<proteinExistence type="predicted"/>
<evidence type="ECO:0000256" key="3">
    <source>
        <dbReference type="ARBA" id="ARBA00022989"/>
    </source>
</evidence>
<feature type="transmembrane region" description="Helical" evidence="6">
    <location>
        <begin position="477"/>
        <end position="498"/>
    </location>
</feature>
<feature type="transmembrane region" description="Helical" evidence="6">
    <location>
        <begin position="129"/>
        <end position="148"/>
    </location>
</feature>
<evidence type="ECO:0000256" key="6">
    <source>
        <dbReference type="SAM" id="Phobius"/>
    </source>
</evidence>
<feature type="transmembrane region" description="Helical" evidence="6">
    <location>
        <begin position="418"/>
        <end position="445"/>
    </location>
</feature>
<dbReference type="PANTHER" id="PTHR15948:SF0">
    <property type="entry name" value="GOLGI PH REGULATOR A-RELATED"/>
    <property type="match status" value="1"/>
</dbReference>
<name>A0AAN6GJZ6_9BASI</name>
<evidence type="ECO:0000256" key="5">
    <source>
        <dbReference type="SAM" id="MobiDB-lite"/>
    </source>
</evidence>
<dbReference type="GO" id="GO:0016020">
    <property type="term" value="C:membrane"/>
    <property type="evidence" value="ECO:0007669"/>
    <property type="project" value="UniProtKB-SubCell"/>
</dbReference>
<evidence type="ECO:0000313" key="10">
    <source>
        <dbReference type="Proteomes" id="UP001176521"/>
    </source>
</evidence>
<dbReference type="Proteomes" id="UP001176521">
    <property type="component" value="Unassembled WGS sequence"/>
</dbReference>
<evidence type="ECO:0008006" key="11">
    <source>
        <dbReference type="Google" id="ProtNLM"/>
    </source>
</evidence>
<feature type="transmembrane region" description="Helical" evidence="6">
    <location>
        <begin position="332"/>
        <end position="360"/>
    </location>
</feature>
<evidence type="ECO:0000256" key="4">
    <source>
        <dbReference type="ARBA" id="ARBA00023136"/>
    </source>
</evidence>
<dbReference type="AlphaFoldDB" id="A0AAN6GJZ6"/>
<evidence type="ECO:0000259" key="7">
    <source>
        <dbReference type="Pfam" id="PF12430"/>
    </source>
</evidence>
<gene>
    <name evidence="9" type="ORF">OC842_001383</name>
</gene>
<sequence>MLFDNLVLAGARVGLLLACRTLALPFLYGQARQASLDPNPGVLGNGDGADSYELLPAPSTLASGGGGGGGAGRGAGGGSRSSRRIQEATALFFSFAFEEAAVLFVLVLLEAAQFQREFLRWNWRIDLAIVIALVAVVIPLAICVLLSFKSRELNEFKRSHVLSASLLFVAWAVLFLKVPIPAALASEATSFSTASLVRICVIGTVIIGILSGSGAISAAIETYEAVTRKRRVLKAATAADVRMAESAFQRTCADLATRKSQLEQLQTSSANGPQPGFFARMTGTSQQQKDLKALSLEIIGLEALAKSMRDDLAIMRTSAQEAHFNKSLQGKFLLLLTRIFGLYCAYRLVLSLLNLTLIGYAHTETPPPDFISLGLTHLVKLFDVDLDVAVWTRQISLAMIGLLILLRIRLILAYLSTVFSAVSASVSTSVLILVLAEIMCIYLLATLIQFRTTLPPSITGEGAKGPNAPLLASLPSYQVGLSALFDGSFLLAGVATYVHRLFTFQHDPVAFGSRD</sequence>
<reference evidence="9" key="1">
    <citation type="journal article" date="2023" name="PhytoFront">
        <title>Draft Genome Resources of Seven Strains of Tilletia horrida, Causal Agent of Kernel Smut of Rice.</title>
        <authorList>
            <person name="Khanal S."/>
            <person name="Antony Babu S."/>
            <person name="Zhou X.G."/>
        </authorList>
    </citation>
    <scope>NUCLEOTIDE SEQUENCE</scope>
    <source>
        <strain evidence="9">TX3</strain>
    </source>
</reference>
<feature type="transmembrane region" description="Helical" evidence="6">
    <location>
        <begin position="90"/>
        <end position="109"/>
    </location>
</feature>
<feature type="transmembrane region" description="Helical" evidence="6">
    <location>
        <begin position="196"/>
        <end position="220"/>
    </location>
</feature>
<evidence type="ECO:0000256" key="1">
    <source>
        <dbReference type="ARBA" id="ARBA00004141"/>
    </source>
</evidence>
<feature type="transmembrane region" description="Helical" evidence="6">
    <location>
        <begin position="160"/>
        <end position="184"/>
    </location>
</feature>
<dbReference type="InterPro" id="IPR022535">
    <property type="entry name" value="Golgi_pH-regulator_cons_dom"/>
</dbReference>